<proteinExistence type="predicted"/>
<dbReference type="InterPro" id="IPR002575">
    <property type="entry name" value="Aminoglycoside_PTrfase"/>
</dbReference>
<dbReference type="Proteomes" id="UP000727993">
    <property type="component" value="Unassembled WGS sequence"/>
</dbReference>
<dbReference type="SUPFAM" id="SSF56112">
    <property type="entry name" value="Protein kinase-like (PK-like)"/>
    <property type="match status" value="1"/>
</dbReference>
<name>A0A936NEC8_9ACTN</name>
<dbReference type="InterPro" id="IPR011009">
    <property type="entry name" value="Kinase-like_dom_sf"/>
</dbReference>
<evidence type="ECO:0000313" key="3">
    <source>
        <dbReference type="Proteomes" id="UP000727993"/>
    </source>
</evidence>
<reference evidence="2 3" key="1">
    <citation type="submission" date="2020-10" db="EMBL/GenBank/DDBJ databases">
        <title>Connecting structure to function with the recovery of over 1000 high-quality activated sludge metagenome-assembled genomes encoding full-length rRNA genes using long-read sequencing.</title>
        <authorList>
            <person name="Singleton C.M."/>
            <person name="Petriglieri F."/>
            <person name="Kristensen J.M."/>
            <person name="Kirkegaard R.H."/>
            <person name="Michaelsen T.Y."/>
            <person name="Andersen M.H."/>
            <person name="Karst S.M."/>
            <person name="Dueholm M.S."/>
            <person name="Nielsen P.H."/>
            <person name="Albertsen M."/>
        </authorList>
    </citation>
    <scope>NUCLEOTIDE SEQUENCE [LARGE SCALE GENOMIC DNA]</scope>
    <source>
        <strain evidence="2">Lyne_18-Q3-R50-59_MAXAC.006</strain>
    </source>
</reference>
<dbReference type="AlphaFoldDB" id="A0A936NEC8"/>
<comment type="caution">
    <text evidence="2">The sequence shown here is derived from an EMBL/GenBank/DDBJ whole genome shotgun (WGS) entry which is preliminary data.</text>
</comment>
<protein>
    <recommendedName>
        <fullName evidence="1">Aminoglycoside phosphotransferase domain-containing protein</fullName>
    </recommendedName>
</protein>
<accession>A0A936NEC8</accession>
<gene>
    <name evidence="2" type="ORF">IPN02_11695</name>
</gene>
<evidence type="ECO:0000259" key="1">
    <source>
        <dbReference type="Pfam" id="PF01636"/>
    </source>
</evidence>
<feature type="domain" description="Aminoglycoside phosphotransferase" evidence="1">
    <location>
        <begin position="38"/>
        <end position="178"/>
    </location>
</feature>
<evidence type="ECO:0000313" key="2">
    <source>
        <dbReference type="EMBL" id="MBK9297471.1"/>
    </source>
</evidence>
<dbReference type="Pfam" id="PF01636">
    <property type="entry name" value="APH"/>
    <property type="match status" value="1"/>
</dbReference>
<dbReference type="Gene3D" id="3.90.1200.10">
    <property type="match status" value="1"/>
</dbReference>
<organism evidence="2 3">
    <name type="scientific">Candidatus Neomicrothrix subdominans</name>
    <dbReference type="NCBI Taxonomy" id="2954438"/>
    <lineage>
        <taxon>Bacteria</taxon>
        <taxon>Bacillati</taxon>
        <taxon>Actinomycetota</taxon>
        <taxon>Acidimicrobiia</taxon>
        <taxon>Acidimicrobiales</taxon>
        <taxon>Microthrixaceae</taxon>
        <taxon>Candidatus Neomicrothrix</taxon>
    </lineage>
</organism>
<dbReference type="EMBL" id="JADJZA010000007">
    <property type="protein sequence ID" value="MBK9297471.1"/>
    <property type="molecule type" value="Genomic_DNA"/>
</dbReference>
<sequence>MPEGIRLPKLLAIDRACDDRLVLWLEEVDDEGGPWNLERYRRSARGLGRMTGRWPEARVERNLGLGRRSLHYLFYGKMMNVDLPLLADDATWDDPAVREVTAADPKLREDLAWLAGAAPALLDRAEALPHGLAHGDASPTNLHEPGDGTVVAFDWSYGSLGPVGSDLGQLLAGRFDSGVAEPDDLPAIAETILDAFSGGLADEGYPAPSE</sequence>